<dbReference type="GO" id="GO:0005634">
    <property type="term" value="C:nucleus"/>
    <property type="evidence" value="ECO:0007669"/>
    <property type="project" value="UniProtKB-SubCell"/>
</dbReference>
<reference evidence="7 8" key="1">
    <citation type="submission" date="2016-04" db="EMBL/GenBank/DDBJ databases">
        <title>Evolutionary innovation and constraint leading to complex multicellularity in the Ascomycota.</title>
        <authorList>
            <person name="Cisse O."/>
            <person name="Nguyen A."/>
            <person name="Hewitt D.A."/>
            <person name="Jedd G."/>
            <person name="Stajich J.E."/>
        </authorList>
    </citation>
    <scope>NUCLEOTIDE SEQUENCE [LARGE SCALE GENOMIC DNA]</scope>
    <source>
        <strain evidence="7 8">DAH-3</strain>
    </source>
</reference>
<evidence type="ECO:0000313" key="7">
    <source>
        <dbReference type="EMBL" id="OLL26640.1"/>
    </source>
</evidence>
<keyword evidence="2" id="KW-0805">Transcription regulation</keyword>
<evidence type="ECO:0000313" key="8">
    <source>
        <dbReference type="Proteomes" id="UP000186594"/>
    </source>
</evidence>
<dbReference type="InterPro" id="IPR037525">
    <property type="entry name" value="Velvet_dom"/>
</dbReference>
<evidence type="ECO:0000256" key="2">
    <source>
        <dbReference type="ARBA" id="ARBA00023015"/>
    </source>
</evidence>
<feature type="region of interest" description="Disordered" evidence="5">
    <location>
        <begin position="278"/>
        <end position="308"/>
    </location>
</feature>
<evidence type="ECO:0000259" key="6">
    <source>
        <dbReference type="PROSITE" id="PS51821"/>
    </source>
</evidence>
<comment type="subcellular location">
    <subcellularLocation>
        <location evidence="1">Nucleus</location>
    </subcellularLocation>
</comment>
<dbReference type="PROSITE" id="PS51821">
    <property type="entry name" value="VELVET"/>
    <property type="match status" value="1"/>
</dbReference>
<feature type="domain" description="Velvet" evidence="6">
    <location>
        <begin position="89"/>
        <end position="285"/>
    </location>
</feature>
<keyword evidence="3" id="KW-0804">Transcription</keyword>
<dbReference type="AlphaFoldDB" id="A0A1U7LVD9"/>
<gene>
    <name evidence="7" type="ORF">NEOLI_000092</name>
</gene>
<evidence type="ECO:0000256" key="1">
    <source>
        <dbReference type="ARBA" id="ARBA00004123"/>
    </source>
</evidence>
<keyword evidence="8" id="KW-1185">Reference proteome</keyword>
<dbReference type="InterPro" id="IPR021740">
    <property type="entry name" value="Velvet"/>
</dbReference>
<comment type="caution">
    <text evidence="7">The sequence shown here is derived from an EMBL/GenBank/DDBJ whole genome shotgun (WGS) entry which is preliminary data.</text>
</comment>
<accession>A0A1U7LVD9</accession>
<feature type="compositionally biased region" description="Low complexity" evidence="5">
    <location>
        <begin position="281"/>
        <end position="301"/>
    </location>
</feature>
<feature type="compositionally biased region" description="Polar residues" evidence="5">
    <location>
        <begin position="27"/>
        <end position="37"/>
    </location>
</feature>
<dbReference type="InterPro" id="IPR038491">
    <property type="entry name" value="Velvet_dom_sf"/>
</dbReference>
<dbReference type="STRING" id="1198029.A0A1U7LVD9"/>
<evidence type="ECO:0000256" key="3">
    <source>
        <dbReference type="ARBA" id="ARBA00023163"/>
    </source>
</evidence>
<dbReference type="Gene3D" id="2.60.40.3960">
    <property type="entry name" value="Velvet domain"/>
    <property type="match status" value="1"/>
</dbReference>
<sequence length="308" mass="34248">MSSQRTSGGRTRRQHQEVPTRRRSLRLNPSPTRTPAQPSLPATILPSQEAEAAHAPVRRSRREAAEREAEHSEPTTRRRRNSRSAVMATERARVYILEIVTQPEGAFLTAHSNTYSNLGPLPMVLRLRVRDSRTGEEIAAEDDHPYLVAHVSLWDEEGEEMISPPNQTLFRGSLVASPQIFRDYRDATEFATFFIFQSLQVSQIGNWRLSVGLVGLWPAAIVPRRSARRISAESPRTGGDFARVFGRVLNIGPQFTNSEAYQQTDSEIARFLDDLRSQGASINSPPRGGNSSSSVRQSNSSDTGQSNG</sequence>
<dbReference type="OrthoDB" id="5399926at2759"/>
<dbReference type="PANTHER" id="PTHR33572:SF15">
    <property type="entry name" value="VELVET DOMAIN-CONTAINING PROTEIN"/>
    <property type="match status" value="1"/>
</dbReference>
<dbReference type="EMBL" id="LXFE01000157">
    <property type="protein sequence ID" value="OLL26640.1"/>
    <property type="molecule type" value="Genomic_DNA"/>
</dbReference>
<name>A0A1U7LVD9_NEOID</name>
<protein>
    <recommendedName>
        <fullName evidence="6">Velvet domain-containing protein</fullName>
    </recommendedName>
</protein>
<organism evidence="7 8">
    <name type="scientific">Neolecta irregularis (strain DAH-3)</name>
    <dbReference type="NCBI Taxonomy" id="1198029"/>
    <lineage>
        <taxon>Eukaryota</taxon>
        <taxon>Fungi</taxon>
        <taxon>Dikarya</taxon>
        <taxon>Ascomycota</taxon>
        <taxon>Taphrinomycotina</taxon>
        <taxon>Neolectales</taxon>
        <taxon>Neolectaceae</taxon>
        <taxon>Neolecta</taxon>
    </lineage>
</organism>
<keyword evidence="4" id="KW-0539">Nucleus</keyword>
<evidence type="ECO:0000256" key="5">
    <source>
        <dbReference type="SAM" id="MobiDB-lite"/>
    </source>
</evidence>
<dbReference type="PANTHER" id="PTHR33572">
    <property type="entry name" value="SPORE DEVELOPMENT REGULATOR VOSA"/>
    <property type="match status" value="1"/>
</dbReference>
<dbReference type="Proteomes" id="UP000186594">
    <property type="component" value="Unassembled WGS sequence"/>
</dbReference>
<feature type="compositionally biased region" description="Basic and acidic residues" evidence="5">
    <location>
        <begin position="62"/>
        <end position="76"/>
    </location>
</feature>
<feature type="region of interest" description="Disordered" evidence="5">
    <location>
        <begin position="1"/>
        <end position="86"/>
    </location>
</feature>
<proteinExistence type="predicted"/>
<evidence type="ECO:0000256" key="4">
    <source>
        <dbReference type="ARBA" id="ARBA00023242"/>
    </source>
</evidence>